<feature type="domain" description="C-type lectin" evidence="2">
    <location>
        <begin position="1"/>
        <end position="106"/>
    </location>
</feature>
<sequence>MRFDQAEEDCQKLNGHLTSILNVFENNFLINQTDLLWASLISDIWIGGTTGNNLNSTQWTWTDGNTWGYTNWASGQPINYGINCASINNNGWQSDNCSQEKAYICKVPYINDLPPFCCPEGFSYFEKTCYRTIIGLNFYDSLKTCKSFTNGADLVSIHDDNKNTLVYYICSDLGNYVWLGLYDPRMNHSWQWSDGTPYDYQHWSGNPNATGQYCSYMNARFGQGVNEWLTADCNRTDFIGLCEVAPLS</sequence>
<dbReference type="Proteomes" id="UP000887540">
    <property type="component" value="Unplaced"/>
</dbReference>
<organism evidence="3 4">
    <name type="scientific">Acrobeloides nanus</name>
    <dbReference type="NCBI Taxonomy" id="290746"/>
    <lineage>
        <taxon>Eukaryota</taxon>
        <taxon>Metazoa</taxon>
        <taxon>Ecdysozoa</taxon>
        <taxon>Nematoda</taxon>
        <taxon>Chromadorea</taxon>
        <taxon>Rhabditida</taxon>
        <taxon>Tylenchina</taxon>
        <taxon>Cephalobomorpha</taxon>
        <taxon>Cephaloboidea</taxon>
        <taxon>Cephalobidae</taxon>
        <taxon>Acrobeloides</taxon>
    </lineage>
</organism>
<dbReference type="InterPro" id="IPR016187">
    <property type="entry name" value="CTDL_fold"/>
</dbReference>
<dbReference type="SMART" id="SM00034">
    <property type="entry name" value="CLECT"/>
    <property type="match status" value="2"/>
</dbReference>
<feature type="domain" description="C-type lectin" evidence="2">
    <location>
        <begin position="125"/>
        <end position="235"/>
    </location>
</feature>
<dbReference type="InterPro" id="IPR016186">
    <property type="entry name" value="C-type_lectin-like/link_sf"/>
</dbReference>
<dbReference type="InterPro" id="IPR018378">
    <property type="entry name" value="C-type_lectin_CS"/>
</dbReference>
<evidence type="ECO:0000259" key="2">
    <source>
        <dbReference type="PROSITE" id="PS50041"/>
    </source>
</evidence>
<evidence type="ECO:0000313" key="4">
    <source>
        <dbReference type="WBParaSite" id="ACRNAN_scaffold8791.g26342.t1"/>
    </source>
</evidence>
<dbReference type="PANTHER" id="PTHR22803">
    <property type="entry name" value="MANNOSE, PHOSPHOLIPASE, LECTIN RECEPTOR RELATED"/>
    <property type="match status" value="1"/>
</dbReference>
<name>A0A914EJI5_9BILA</name>
<dbReference type="PRINTS" id="PR01504">
    <property type="entry name" value="PNCREATITSAP"/>
</dbReference>
<dbReference type="AlphaFoldDB" id="A0A914EJI5"/>
<keyword evidence="1" id="KW-1015">Disulfide bond</keyword>
<dbReference type="Gene3D" id="3.10.100.10">
    <property type="entry name" value="Mannose-Binding Protein A, subunit A"/>
    <property type="match status" value="2"/>
</dbReference>
<dbReference type="Pfam" id="PF00059">
    <property type="entry name" value="Lectin_C"/>
    <property type="match status" value="2"/>
</dbReference>
<protein>
    <submittedName>
        <fullName evidence="4">C-type lectin domain-containing protein</fullName>
    </submittedName>
</protein>
<dbReference type="PROSITE" id="PS00615">
    <property type="entry name" value="C_TYPE_LECTIN_1"/>
    <property type="match status" value="1"/>
</dbReference>
<keyword evidence="3" id="KW-1185">Reference proteome</keyword>
<dbReference type="WBParaSite" id="ACRNAN_scaffold8791.g26342.t1">
    <property type="protein sequence ID" value="ACRNAN_scaffold8791.g26342.t1"/>
    <property type="gene ID" value="ACRNAN_scaffold8791.g26342"/>
</dbReference>
<dbReference type="CDD" id="cd00037">
    <property type="entry name" value="CLECT"/>
    <property type="match status" value="1"/>
</dbReference>
<dbReference type="PROSITE" id="PS50041">
    <property type="entry name" value="C_TYPE_LECTIN_2"/>
    <property type="match status" value="2"/>
</dbReference>
<proteinExistence type="predicted"/>
<accession>A0A914EJI5</accession>
<dbReference type="InterPro" id="IPR050111">
    <property type="entry name" value="C-type_lectin/snaclec_domain"/>
</dbReference>
<evidence type="ECO:0000256" key="1">
    <source>
        <dbReference type="ARBA" id="ARBA00023157"/>
    </source>
</evidence>
<evidence type="ECO:0000313" key="3">
    <source>
        <dbReference type="Proteomes" id="UP000887540"/>
    </source>
</evidence>
<reference evidence="4" key="1">
    <citation type="submission" date="2022-11" db="UniProtKB">
        <authorList>
            <consortium name="WormBaseParasite"/>
        </authorList>
    </citation>
    <scope>IDENTIFICATION</scope>
</reference>
<dbReference type="InterPro" id="IPR001304">
    <property type="entry name" value="C-type_lectin-like"/>
</dbReference>
<dbReference type="SUPFAM" id="SSF56436">
    <property type="entry name" value="C-type lectin-like"/>
    <property type="match status" value="2"/>
</dbReference>